<evidence type="ECO:0000313" key="4">
    <source>
        <dbReference type="Proteomes" id="UP000288351"/>
    </source>
</evidence>
<name>A0A401RA03_STRNR</name>
<organism evidence="3 4">
    <name type="scientific">Streptomyces noursei</name>
    <name type="common">Streptomyces albulus</name>
    <dbReference type="NCBI Taxonomy" id="1971"/>
    <lineage>
        <taxon>Bacteria</taxon>
        <taxon>Bacillati</taxon>
        <taxon>Actinomycetota</taxon>
        <taxon>Actinomycetes</taxon>
        <taxon>Kitasatosporales</taxon>
        <taxon>Streptomycetaceae</taxon>
        <taxon>Streptomyces</taxon>
    </lineage>
</organism>
<dbReference type="RefSeq" id="WP_016578856.1">
    <property type="nucleotide sequence ID" value="NZ_BHXC01000007.1"/>
</dbReference>
<dbReference type="EMBL" id="BHXC01000007">
    <property type="protein sequence ID" value="GCB94485.1"/>
    <property type="molecule type" value="Genomic_DNA"/>
</dbReference>
<dbReference type="PROSITE" id="PS51781">
    <property type="entry name" value="SH3B"/>
    <property type="match status" value="1"/>
</dbReference>
<feature type="domain" description="SH3b" evidence="2">
    <location>
        <begin position="45"/>
        <end position="109"/>
    </location>
</feature>
<sequence>MRSTRIAISAAMLGALALPIAAASSATAAPASAPAQALSSQCNRLGPWVVGTKAVTIRAKATTKSTALGLLYKGHKFTVTKSSGGWHYITDKTTGIKGWVSGTYVYRTAYTCIDI</sequence>
<dbReference type="InterPro" id="IPR003646">
    <property type="entry name" value="SH3-like_bac-type"/>
</dbReference>
<feature type="signal peptide" evidence="1">
    <location>
        <begin position="1"/>
        <end position="28"/>
    </location>
</feature>
<evidence type="ECO:0000259" key="2">
    <source>
        <dbReference type="PROSITE" id="PS51781"/>
    </source>
</evidence>
<evidence type="ECO:0000313" key="3">
    <source>
        <dbReference type="EMBL" id="GCB94485.1"/>
    </source>
</evidence>
<feature type="chain" id="PRO_5019305795" description="SH3b domain-containing protein" evidence="1">
    <location>
        <begin position="29"/>
        <end position="115"/>
    </location>
</feature>
<dbReference type="Gene3D" id="2.30.30.40">
    <property type="entry name" value="SH3 Domains"/>
    <property type="match status" value="1"/>
</dbReference>
<dbReference type="AlphaFoldDB" id="A0A401RA03"/>
<reference evidence="3 4" key="1">
    <citation type="journal article" date="2019" name="Microbiol. Resour. Announc.">
        <title>Draft Genome Sequence of the Most Traditional epsilon-Poly-l-Lysine Producer, Streptomyces albulus NBRC14147.</title>
        <authorList>
            <person name="Yamanaka K."/>
            <person name="Hamano Y."/>
        </authorList>
    </citation>
    <scope>NUCLEOTIDE SEQUENCE [LARGE SCALE GENOMIC DNA]</scope>
    <source>
        <strain evidence="3 4">NBRC 14147</strain>
    </source>
</reference>
<proteinExistence type="predicted"/>
<evidence type="ECO:0000256" key="1">
    <source>
        <dbReference type="SAM" id="SignalP"/>
    </source>
</evidence>
<dbReference type="Proteomes" id="UP000288351">
    <property type="component" value="Unassembled WGS sequence"/>
</dbReference>
<keyword evidence="1" id="KW-0732">Signal</keyword>
<accession>A0A401RA03</accession>
<comment type="caution">
    <text evidence="3">The sequence shown here is derived from an EMBL/GenBank/DDBJ whole genome shotgun (WGS) entry which is preliminary data.</text>
</comment>
<gene>
    <name evidence="3" type="ORF">SALB_07285</name>
</gene>
<dbReference type="Pfam" id="PF08239">
    <property type="entry name" value="SH3_3"/>
    <property type="match status" value="1"/>
</dbReference>
<protein>
    <recommendedName>
        <fullName evidence="2">SH3b domain-containing protein</fullName>
    </recommendedName>
</protein>